<reference evidence="1 2" key="1">
    <citation type="submission" date="2015-08" db="EMBL/GenBank/DDBJ databases">
        <title>Genome sequencing of Penicillium nordicum.</title>
        <authorList>
            <person name="Nguyen H.D."/>
            <person name="Seifert K.A."/>
        </authorList>
    </citation>
    <scope>NUCLEOTIDE SEQUENCE [LARGE SCALE GENOMIC DNA]</scope>
    <source>
        <strain evidence="1 2">DAOMC 185683</strain>
    </source>
</reference>
<dbReference type="AlphaFoldDB" id="A0A0M9W9R1"/>
<evidence type="ECO:0000313" key="1">
    <source>
        <dbReference type="EMBL" id="KOS36655.1"/>
    </source>
</evidence>
<protein>
    <submittedName>
        <fullName evidence="1">Uncharacterized protein</fullName>
    </submittedName>
</protein>
<keyword evidence="2" id="KW-1185">Reference proteome</keyword>
<sequence length="126" mass="14446">MPLRTTCIQSATYKLFFSGHTDLPQRDPSEQCFMFRTNVQEYHLFPLPAFLSSSYISLISISHFTFLPHIPSVHFLSTNYLPSYSSYPIISTKQALDFIISKCPPRDPLATWSPTTQRPQQVDLSL</sequence>
<dbReference type="Proteomes" id="UP000037696">
    <property type="component" value="Unassembled WGS sequence"/>
</dbReference>
<proteinExistence type="predicted"/>
<comment type="caution">
    <text evidence="1">The sequence shown here is derived from an EMBL/GenBank/DDBJ whole genome shotgun (WGS) entry which is preliminary data.</text>
</comment>
<gene>
    <name evidence="1" type="ORF">ACN38_g12588</name>
</gene>
<evidence type="ECO:0000313" key="2">
    <source>
        <dbReference type="Proteomes" id="UP000037696"/>
    </source>
</evidence>
<dbReference type="EMBL" id="LHQQ01000409">
    <property type="protein sequence ID" value="KOS36655.1"/>
    <property type="molecule type" value="Genomic_DNA"/>
</dbReference>
<accession>A0A0M9W9R1</accession>
<name>A0A0M9W9R1_9EURO</name>
<organism evidence="1 2">
    <name type="scientific">Penicillium nordicum</name>
    <dbReference type="NCBI Taxonomy" id="229535"/>
    <lineage>
        <taxon>Eukaryota</taxon>
        <taxon>Fungi</taxon>
        <taxon>Dikarya</taxon>
        <taxon>Ascomycota</taxon>
        <taxon>Pezizomycotina</taxon>
        <taxon>Eurotiomycetes</taxon>
        <taxon>Eurotiomycetidae</taxon>
        <taxon>Eurotiales</taxon>
        <taxon>Aspergillaceae</taxon>
        <taxon>Penicillium</taxon>
    </lineage>
</organism>